<protein>
    <submittedName>
        <fullName evidence="9">Spore gernimation protein GerXB</fullName>
    </submittedName>
</protein>
<dbReference type="Pfam" id="PF03845">
    <property type="entry name" value="Spore_permease"/>
    <property type="match status" value="1"/>
</dbReference>
<dbReference type="GO" id="GO:0016020">
    <property type="term" value="C:membrane"/>
    <property type="evidence" value="ECO:0007669"/>
    <property type="project" value="UniProtKB-SubCell"/>
</dbReference>
<evidence type="ECO:0000256" key="7">
    <source>
        <dbReference type="ARBA" id="ARBA00023136"/>
    </source>
</evidence>
<comment type="subcellular location">
    <subcellularLocation>
        <location evidence="1">Membrane</location>
        <topology evidence="1">Multi-pass membrane protein</topology>
    </subcellularLocation>
</comment>
<evidence type="ECO:0000256" key="1">
    <source>
        <dbReference type="ARBA" id="ARBA00004141"/>
    </source>
</evidence>
<dbReference type="AlphaFoldDB" id="A0A2N0ZIG5"/>
<evidence type="ECO:0000256" key="4">
    <source>
        <dbReference type="ARBA" id="ARBA00022544"/>
    </source>
</evidence>
<feature type="transmembrane region" description="Helical" evidence="8">
    <location>
        <begin position="178"/>
        <end position="199"/>
    </location>
</feature>
<comment type="similarity">
    <text evidence="2">Belongs to the amino acid-polyamine-organocation (APC) superfamily. Spore germination protein (SGP) (TC 2.A.3.9) family.</text>
</comment>
<feature type="transmembrane region" description="Helical" evidence="8">
    <location>
        <begin position="211"/>
        <end position="235"/>
    </location>
</feature>
<organism evidence="9 10">
    <name type="scientific">Cytobacillus horneckiae</name>
    <dbReference type="NCBI Taxonomy" id="549687"/>
    <lineage>
        <taxon>Bacteria</taxon>
        <taxon>Bacillati</taxon>
        <taxon>Bacillota</taxon>
        <taxon>Bacilli</taxon>
        <taxon>Bacillales</taxon>
        <taxon>Bacillaceae</taxon>
        <taxon>Cytobacillus</taxon>
    </lineage>
</organism>
<feature type="transmembrane region" description="Helical" evidence="8">
    <location>
        <begin position="138"/>
        <end position="158"/>
    </location>
</feature>
<dbReference type="Proteomes" id="UP000233343">
    <property type="component" value="Unassembled WGS sequence"/>
</dbReference>
<keyword evidence="5 8" id="KW-0812">Transmembrane</keyword>
<feature type="transmembrane region" description="Helical" evidence="8">
    <location>
        <begin position="106"/>
        <end position="131"/>
    </location>
</feature>
<keyword evidence="4" id="KW-0309">Germination</keyword>
<keyword evidence="6 8" id="KW-1133">Transmembrane helix</keyword>
<dbReference type="EMBL" id="PISD01000016">
    <property type="protein sequence ID" value="PKG29312.1"/>
    <property type="molecule type" value="Genomic_DNA"/>
</dbReference>
<keyword evidence="10" id="KW-1185">Reference proteome</keyword>
<keyword evidence="7 8" id="KW-0472">Membrane</keyword>
<name>A0A2N0ZIG5_9BACI</name>
<accession>A0A2N0ZIG5</accession>
<evidence type="ECO:0000256" key="6">
    <source>
        <dbReference type="ARBA" id="ARBA00022989"/>
    </source>
</evidence>
<dbReference type="InterPro" id="IPR004761">
    <property type="entry name" value="Spore_GerAB"/>
</dbReference>
<feature type="transmembrane region" description="Helical" evidence="8">
    <location>
        <begin position="267"/>
        <end position="287"/>
    </location>
</feature>
<feature type="transmembrane region" description="Helical" evidence="8">
    <location>
        <begin position="36"/>
        <end position="58"/>
    </location>
</feature>
<evidence type="ECO:0000256" key="2">
    <source>
        <dbReference type="ARBA" id="ARBA00007998"/>
    </source>
</evidence>
<feature type="transmembrane region" description="Helical" evidence="8">
    <location>
        <begin position="299"/>
        <end position="317"/>
    </location>
</feature>
<keyword evidence="3" id="KW-0813">Transport</keyword>
<evidence type="ECO:0000313" key="10">
    <source>
        <dbReference type="Proteomes" id="UP000233343"/>
    </source>
</evidence>
<comment type="caution">
    <text evidence="9">The sequence shown here is derived from an EMBL/GenBank/DDBJ whole genome shotgun (WGS) entry which is preliminary data.</text>
</comment>
<sequence>MRFSRLQLSFVLLLFIGISNHVLILPHLLGIAKRDAWICILIGYAILILWAVIFTLIFSKNKERVHLLTWLKLRTGKLISYVIMFLFMLYILVISFISLFDLIQTMHIYFLPMTSTWVIILPFLLLCIWAASAGLKTIVYTSAVVLPIVWMLGYFVAFTTMEEKDYSYLFPIFSDDEASLLNGIVVVLGGSVDLLVLFLMQHYFNKPITYVYLFILITFLISLILGPTMGSIASFGPSVAENMRFPAFEQWRLVTIGEMISHVDSLAVFQLLSGVVIRVTLCLFFIPEVFNIQSEKIKKIMIIVFAFCLMMAANYQISDILVQKIIKEYFYKYSLLFGAGMTFLLLIISYLPRKKGLQKYE</sequence>
<gene>
    <name evidence="9" type="ORF">CWS20_08540</name>
</gene>
<dbReference type="RefSeq" id="WP_066198226.1">
    <property type="nucleotide sequence ID" value="NZ_JAFDQP010000004.1"/>
</dbReference>
<feature type="transmembrane region" description="Helical" evidence="8">
    <location>
        <begin position="329"/>
        <end position="351"/>
    </location>
</feature>
<dbReference type="GO" id="GO:0009847">
    <property type="term" value="P:spore germination"/>
    <property type="evidence" value="ECO:0007669"/>
    <property type="project" value="InterPro"/>
</dbReference>
<dbReference type="PANTHER" id="PTHR34975:SF2">
    <property type="entry name" value="SPORE GERMINATION PROTEIN A2"/>
    <property type="match status" value="1"/>
</dbReference>
<evidence type="ECO:0000313" key="9">
    <source>
        <dbReference type="EMBL" id="PKG29312.1"/>
    </source>
</evidence>
<evidence type="ECO:0000256" key="8">
    <source>
        <dbReference type="SAM" id="Phobius"/>
    </source>
</evidence>
<reference evidence="9 10" key="1">
    <citation type="journal article" date="2010" name="Int. J. Syst. Evol. Microbiol.">
        <title>Bacillus horneckiae sp. nov., isolated from a spacecraft-assembly clean room.</title>
        <authorList>
            <person name="Vaishampayan P."/>
            <person name="Probst A."/>
            <person name="Krishnamurthi S."/>
            <person name="Ghosh S."/>
            <person name="Osman S."/>
            <person name="McDowall A."/>
            <person name="Ruckmani A."/>
            <person name="Mayilraj S."/>
            <person name="Venkateswaran K."/>
        </authorList>
    </citation>
    <scope>NUCLEOTIDE SEQUENCE [LARGE SCALE GENOMIC DNA]</scope>
    <source>
        <strain evidence="10">1PO1SC</strain>
    </source>
</reference>
<evidence type="ECO:0000256" key="3">
    <source>
        <dbReference type="ARBA" id="ARBA00022448"/>
    </source>
</evidence>
<evidence type="ECO:0000256" key="5">
    <source>
        <dbReference type="ARBA" id="ARBA00022692"/>
    </source>
</evidence>
<dbReference type="PANTHER" id="PTHR34975">
    <property type="entry name" value="SPORE GERMINATION PROTEIN A2"/>
    <property type="match status" value="1"/>
</dbReference>
<dbReference type="NCBIfam" id="TIGR00912">
    <property type="entry name" value="2A0309"/>
    <property type="match status" value="1"/>
</dbReference>
<proteinExistence type="inferred from homology"/>
<feature type="transmembrane region" description="Helical" evidence="8">
    <location>
        <begin position="78"/>
        <end position="100"/>
    </location>
</feature>